<dbReference type="EMBL" id="QPKB01000001">
    <property type="protein sequence ID" value="RWR73350.1"/>
    <property type="molecule type" value="Genomic_DNA"/>
</dbReference>
<evidence type="ECO:0000256" key="4">
    <source>
        <dbReference type="ARBA" id="ARBA00023242"/>
    </source>
</evidence>
<dbReference type="GO" id="GO:0003677">
    <property type="term" value="F:DNA binding"/>
    <property type="evidence" value="ECO:0007669"/>
    <property type="project" value="UniProtKB-KW"/>
</dbReference>
<dbReference type="PROSITE" id="PS51005">
    <property type="entry name" value="NAC"/>
    <property type="match status" value="1"/>
</dbReference>
<dbReference type="Gene3D" id="2.170.150.80">
    <property type="entry name" value="NAC domain"/>
    <property type="match status" value="1"/>
</dbReference>
<protein>
    <recommendedName>
        <fullName evidence="5">NAC domain-containing protein</fullName>
    </recommendedName>
</protein>
<dbReference type="Proteomes" id="UP000283530">
    <property type="component" value="Unassembled WGS sequence"/>
</dbReference>
<dbReference type="Pfam" id="PF02365">
    <property type="entry name" value="NAM"/>
    <property type="match status" value="1"/>
</dbReference>
<gene>
    <name evidence="6" type="ORF">CKAN_00162300</name>
</gene>
<sequence>MASRRNAFSSMIDHRLNPDLFIGFHFLPTYEDGIRIVNNKNAGRELPPIFNEYRRLFQCQPKQLEECYCFTDVAVIGNKVNRALGEDSRYYWKNINKEFVKDDNNTVIGCVTKLVLHKDKNTPTEWHILEYRDRKTADAGRWVLCQIYKREKNNDNVTG</sequence>
<accession>A0A443N4D4</accession>
<proteinExistence type="predicted"/>
<feature type="domain" description="NAC" evidence="5">
    <location>
        <begin position="20"/>
        <end position="150"/>
    </location>
</feature>
<evidence type="ECO:0000313" key="7">
    <source>
        <dbReference type="Proteomes" id="UP000283530"/>
    </source>
</evidence>
<comment type="caution">
    <text evidence="6">The sequence shown here is derived from an EMBL/GenBank/DDBJ whole genome shotgun (WGS) entry which is preliminary data.</text>
</comment>
<dbReference type="InterPro" id="IPR003441">
    <property type="entry name" value="NAC-dom"/>
</dbReference>
<evidence type="ECO:0000256" key="1">
    <source>
        <dbReference type="ARBA" id="ARBA00023015"/>
    </source>
</evidence>
<evidence type="ECO:0000256" key="2">
    <source>
        <dbReference type="ARBA" id="ARBA00023125"/>
    </source>
</evidence>
<keyword evidence="3" id="KW-0804">Transcription</keyword>
<evidence type="ECO:0000313" key="6">
    <source>
        <dbReference type="EMBL" id="RWR73350.1"/>
    </source>
</evidence>
<dbReference type="PANTHER" id="PTHR31719:SF212">
    <property type="entry name" value="NAC DOMAIN-CONTAINING PROTEIN 72-LIKE"/>
    <property type="match status" value="1"/>
</dbReference>
<dbReference type="SUPFAM" id="SSF101941">
    <property type="entry name" value="NAC domain"/>
    <property type="match status" value="1"/>
</dbReference>
<dbReference type="InterPro" id="IPR036093">
    <property type="entry name" value="NAC_dom_sf"/>
</dbReference>
<reference evidence="6 7" key="1">
    <citation type="journal article" date="2019" name="Nat. Plants">
        <title>Stout camphor tree genome fills gaps in understanding of flowering plant genome evolution.</title>
        <authorList>
            <person name="Chaw S.M."/>
            <person name="Liu Y.C."/>
            <person name="Wu Y.W."/>
            <person name="Wang H.Y."/>
            <person name="Lin C.I."/>
            <person name="Wu C.S."/>
            <person name="Ke H.M."/>
            <person name="Chang L.Y."/>
            <person name="Hsu C.Y."/>
            <person name="Yang H.T."/>
            <person name="Sudianto E."/>
            <person name="Hsu M.H."/>
            <person name="Wu K.P."/>
            <person name="Wang L.N."/>
            <person name="Leebens-Mack J.H."/>
            <person name="Tsai I.J."/>
        </authorList>
    </citation>
    <scope>NUCLEOTIDE SEQUENCE [LARGE SCALE GENOMIC DNA]</scope>
    <source>
        <strain evidence="7">cv. Chaw 1501</strain>
        <tissue evidence="6">Young leaves</tissue>
    </source>
</reference>
<dbReference type="GO" id="GO:0006355">
    <property type="term" value="P:regulation of DNA-templated transcription"/>
    <property type="evidence" value="ECO:0007669"/>
    <property type="project" value="InterPro"/>
</dbReference>
<evidence type="ECO:0000259" key="5">
    <source>
        <dbReference type="PROSITE" id="PS51005"/>
    </source>
</evidence>
<organism evidence="6 7">
    <name type="scientific">Cinnamomum micranthum f. kanehirae</name>
    <dbReference type="NCBI Taxonomy" id="337451"/>
    <lineage>
        <taxon>Eukaryota</taxon>
        <taxon>Viridiplantae</taxon>
        <taxon>Streptophyta</taxon>
        <taxon>Embryophyta</taxon>
        <taxon>Tracheophyta</taxon>
        <taxon>Spermatophyta</taxon>
        <taxon>Magnoliopsida</taxon>
        <taxon>Magnoliidae</taxon>
        <taxon>Laurales</taxon>
        <taxon>Lauraceae</taxon>
        <taxon>Cinnamomum</taxon>
    </lineage>
</organism>
<evidence type="ECO:0000256" key="3">
    <source>
        <dbReference type="ARBA" id="ARBA00023163"/>
    </source>
</evidence>
<keyword evidence="2" id="KW-0238">DNA-binding</keyword>
<keyword evidence="1" id="KW-0805">Transcription regulation</keyword>
<keyword evidence="4" id="KW-0539">Nucleus</keyword>
<dbReference type="AlphaFoldDB" id="A0A443N4D4"/>
<name>A0A443N4D4_9MAGN</name>
<dbReference type="PANTHER" id="PTHR31719">
    <property type="entry name" value="NAC TRANSCRIPTION FACTOR 56"/>
    <property type="match status" value="1"/>
</dbReference>
<keyword evidence="7" id="KW-1185">Reference proteome</keyword>